<dbReference type="AlphaFoldDB" id="A0AAN8A7G9"/>
<proteinExistence type="predicted"/>
<evidence type="ECO:0000313" key="2">
    <source>
        <dbReference type="Proteomes" id="UP001306508"/>
    </source>
</evidence>
<accession>A0AAN8A7G9</accession>
<keyword evidence="2" id="KW-1185">Reference proteome</keyword>
<dbReference type="EMBL" id="JAWIZZ010000040">
    <property type="protein sequence ID" value="KAK5780767.1"/>
    <property type="molecule type" value="Genomic_DNA"/>
</dbReference>
<sequence>MTLIKKVGLPVLFGMGTYYVCISDQYKNFCNSKCFWTRTNEQVRQILDHSQETHFLHDYSKLFQNNDSVSNANTVENKGGENIINTTSNVQLLLVLSKVELLKDIWNYQVYKLWNWLYSS</sequence>
<gene>
    <name evidence="1" type="ORF">RI543_001889</name>
</gene>
<organism evidence="1 2">
    <name type="scientific">Arxiozyma heterogenica</name>
    <dbReference type="NCBI Taxonomy" id="278026"/>
    <lineage>
        <taxon>Eukaryota</taxon>
        <taxon>Fungi</taxon>
        <taxon>Dikarya</taxon>
        <taxon>Ascomycota</taxon>
        <taxon>Saccharomycotina</taxon>
        <taxon>Saccharomycetes</taxon>
        <taxon>Saccharomycetales</taxon>
        <taxon>Saccharomycetaceae</taxon>
        <taxon>Arxiozyma</taxon>
    </lineage>
</organism>
<comment type="caution">
    <text evidence="1">The sequence shown here is derived from an EMBL/GenBank/DDBJ whole genome shotgun (WGS) entry which is preliminary data.</text>
</comment>
<protein>
    <submittedName>
        <fullName evidence="1">Uncharacterized protein</fullName>
    </submittedName>
</protein>
<name>A0AAN8A7G9_9SACH</name>
<reference evidence="2" key="1">
    <citation type="submission" date="2023-07" db="EMBL/GenBank/DDBJ databases">
        <title>A draft genome of Kazachstania heterogenica Y-27499.</title>
        <authorList>
            <person name="Donic C."/>
            <person name="Kralova J.S."/>
            <person name="Fidel L."/>
            <person name="Ben-Dor S."/>
            <person name="Jung S."/>
        </authorList>
    </citation>
    <scope>NUCLEOTIDE SEQUENCE [LARGE SCALE GENOMIC DNA]</scope>
    <source>
        <strain evidence="2">Y27499</strain>
    </source>
</reference>
<dbReference type="Proteomes" id="UP001306508">
    <property type="component" value="Unassembled WGS sequence"/>
</dbReference>
<evidence type="ECO:0000313" key="1">
    <source>
        <dbReference type="EMBL" id="KAK5780767.1"/>
    </source>
</evidence>